<feature type="non-terminal residue" evidence="1">
    <location>
        <position position="78"/>
    </location>
</feature>
<dbReference type="Proteomes" id="UP000439424">
    <property type="component" value="Unassembled WGS sequence"/>
</dbReference>
<name>A0A6I4HSB7_ACIBA</name>
<dbReference type="EMBL" id="WPIP01000386">
    <property type="protein sequence ID" value="MVM93985.1"/>
    <property type="molecule type" value="Genomic_DNA"/>
</dbReference>
<gene>
    <name evidence="1" type="ORF">GNY86_20845</name>
</gene>
<organism evidence="1 2">
    <name type="scientific">Acinetobacter baumannii</name>
    <dbReference type="NCBI Taxonomy" id="470"/>
    <lineage>
        <taxon>Bacteria</taxon>
        <taxon>Pseudomonadati</taxon>
        <taxon>Pseudomonadota</taxon>
        <taxon>Gammaproteobacteria</taxon>
        <taxon>Moraxellales</taxon>
        <taxon>Moraxellaceae</taxon>
        <taxon>Acinetobacter</taxon>
        <taxon>Acinetobacter calcoaceticus/baumannii complex</taxon>
    </lineage>
</organism>
<reference evidence="1 2" key="1">
    <citation type="submission" date="2019-11" db="EMBL/GenBank/DDBJ databases">
        <title>Multidrug-resistant Acinetobacter baumannii moving toward extensively drug-resistant over fifteen years in South of Brazil.</title>
        <authorList>
            <person name="Fedrigo N.H."/>
            <person name="Cerdeira L."/>
            <person name="Fuga B."/>
            <person name="Marini P.V.B."/>
            <person name="Shinohara D.R."/>
            <person name="Carrara-Marroni F.E."/>
            <person name="Lincopan N."/>
            <person name="Tognim M.C.B."/>
        </authorList>
    </citation>
    <scope>NUCLEOTIDE SEQUENCE [LARGE SCALE GENOMIC DNA]</scope>
    <source>
        <strain evidence="1 2">Ac576</strain>
    </source>
</reference>
<evidence type="ECO:0000313" key="1">
    <source>
        <dbReference type="EMBL" id="MVM93985.1"/>
    </source>
</evidence>
<accession>A0A6I4HSB7</accession>
<dbReference type="AlphaFoldDB" id="A0A6I4HSB7"/>
<evidence type="ECO:0000313" key="2">
    <source>
        <dbReference type="Proteomes" id="UP000439424"/>
    </source>
</evidence>
<comment type="caution">
    <text evidence="1">The sequence shown here is derived from an EMBL/GenBank/DDBJ whole genome shotgun (WGS) entry which is preliminary data.</text>
</comment>
<protein>
    <submittedName>
        <fullName evidence="1">Uncharacterized protein</fullName>
    </submittedName>
</protein>
<sequence length="78" mass="8788">MPVILSLALITNASYANPFDPKPVSGQVEIPNIGSGIGLLDQQKEKFIGEKVFREVHKQMPVIQDVWLEDQFFQVFSN</sequence>
<proteinExistence type="predicted"/>